<dbReference type="Pfam" id="PF01527">
    <property type="entry name" value="HTH_Tnp_1"/>
    <property type="match status" value="1"/>
</dbReference>
<evidence type="ECO:0000313" key="1">
    <source>
        <dbReference type="EMBL" id="MBA8955461.1"/>
    </source>
</evidence>
<name>A0A7W3LWB6_ACTNM</name>
<dbReference type="RefSeq" id="WP_182847471.1">
    <property type="nucleotide sequence ID" value="NZ_BAAALP010000028.1"/>
</dbReference>
<dbReference type="GO" id="GO:0006313">
    <property type="term" value="P:DNA transposition"/>
    <property type="evidence" value="ECO:0007669"/>
    <property type="project" value="InterPro"/>
</dbReference>
<dbReference type="GO" id="GO:0004803">
    <property type="term" value="F:transposase activity"/>
    <property type="evidence" value="ECO:0007669"/>
    <property type="project" value="InterPro"/>
</dbReference>
<protein>
    <submittedName>
        <fullName evidence="1">Uncharacterized protein</fullName>
    </submittedName>
</protein>
<dbReference type="Proteomes" id="UP000572680">
    <property type="component" value="Unassembled WGS sequence"/>
</dbReference>
<dbReference type="InterPro" id="IPR036388">
    <property type="entry name" value="WH-like_DNA-bd_sf"/>
</dbReference>
<proteinExistence type="predicted"/>
<dbReference type="Gene3D" id="1.10.10.10">
    <property type="entry name" value="Winged helix-like DNA-binding domain superfamily/Winged helix DNA-binding domain"/>
    <property type="match status" value="1"/>
</dbReference>
<reference evidence="1 2" key="1">
    <citation type="submission" date="2020-08" db="EMBL/GenBank/DDBJ databases">
        <title>Genomic Encyclopedia of Type Strains, Phase IV (KMG-IV): sequencing the most valuable type-strain genomes for metagenomic binning, comparative biology and taxonomic classification.</title>
        <authorList>
            <person name="Goeker M."/>
        </authorList>
    </citation>
    <scope>NUCLEOTIDE SEQUENCE [LARGE SCALE GENOMIC DNA]</scope>
    <source>
        <strain evidence="1 2">DSM 44197</strain>
    </source>
</reference>
<dbReference type="InterPro" id="IPR010921">
    <property type="entry name" value="Trp_repressor/repl_initiator"/>
</dbReference>
<dbReference type="SUPFAM" id="SSF48295">
    <property type="entry name" value="TrpR-like"/>
    <property type="match status" value="1"/>
</dbReference>
<sequence length="146" mass="16843">MAYQVSFETILRGLRERLDDDDLFEVCDLLVWRTEDNGSELMRVCEDWLRRGTAVEVSAALAVNGGVHFASRSEWEAEMLGAADRYPWFRDRIEHILRDWYAKRKAQAVREVLQNGTPLSFVARGHGITEEELRGWVDEHLESCGS</sequence>
<gene>
    <name evidence="1" type="ORF">HNR61_007137</name>
</gene>
<organism evidence="1 2">
    <name type="scientific">Actinomadura namibiensis</name>
    <dbReference type="NCBI Taxonomy" id="182080"/>
    <lineage>
        <taxon>Bacteria</taxon>
        <taxon>Bacillati</taxon>
        <taxon>Actinomycetota</taxon>
        <taxon>Actinomycetes</taxon>
        <taxon>Streptosporangiales</taxon>
        <taxon>Thermomonosporaceae</taxon>
        <taxon>Actinomadura</taxon>
    </lineage>
</organism>
<comment type="caution">
    <text evidence="1">The sequence shown here is derived from an EMBL/GenBank/DDBJ whole genome shotgun (WGS) entry which is preliminary data.</text>
</comment>
<dbReference type="InterPro" id="IPR002514">
    <property type="entry name" value="Transposase_8"/>
</dbReference>
<dbReference type="GO" id="GO:0043565">
    <property type="term" value="F:sequence-specific DNA binding"/>
    <property type="evidence" value="ECO:0007669"/>
    <property type="project" value="InterPro"/>
</dbReference>
<keyword evidence="2" id="KW-1185">Reference proteome</keyword>
<evidence type="ECO:0000313" key="2">
    <source>
        <dbReference type="Proteomes" id="UP000572680"/>
    </source>
</evidence>
<accession>A0A7W3LWB6</accession>
<dbReference type="EMBL" id="JACJIA010000012">
    <property type="protein sequence ID" value="MBA8955461.1"/>
    <property type="molecule type" value="Genomic_DNA"/>
</dbReference>
<dbReference type="AlphaFoldDB" id="A0A7W3LWB6"/>